<dbReference type="Gene3D" id="3.30.70.270">
    <property type="match status" value="1"/>
</dbReference>
<dbReference type="PROSITE" id="PS50173">
    <property type="entry name" value="UMUC"/>
    <property type="match status" value="1"/>
</dbReference>
<keyword evidence="4" id="KW-0227">DNA damage</keyword>
<dbReference type="PANTHER" id="PTHR11076">
    <property type="entry name" value="DNA REPAIR POLYMERASE UMUC / TRANSFERASE FAMILY MEMBER"/>
    <property type="match status" value="1"/>
</dbReference>
<evidence type="ECO:0000256" key="4">
    <source>
        <dbReference type="ARBA" id="ARBA00022763"/>
    </source>
</evidence>
<dbReference type="SUPFAM" id="SSF100879">
    <property type="entry name" value="Lesion bypass DNA polymerase (Y-family), little finger domain"/>
    <property type="match status" value="1"/>
</dbReference>
<dbReference type="Proteomes" id="UP000182624">
    <property type="component" value="Unassembled WGS sequence"/>
</dbReference>
<dbReference type="GO" id="GO:0003887">
    <property type="term" value="F:DNA-directed DNA polymerase activity"/>
    <property type="evidence" value="ECO:0007669"/>
    <property type="project" value="UniProtKB-KW"/>
</dbReference>
<dbReference type="GO" id="GO:0003684">
    <property type="term" value="F:damaged DNA binding"/>
    <property type="evidence" value="ECO:0007669"/>
    <property type="project" value="InterPro"/>
</dbReference>
<dbReference type="OrthoDB" id="9808813at2"/>
<dbReference type="GO" id="GO:0006281">
    <property type="term" value="P:DNA repair"/>
    <property type="evidence" value="ECO:0007669"/>
    <property type="project" value="InterPro"/>
</dbReference>
<dbReference type="Gene3D" id="3.30.1490.100">
    <property type="entry name" value="DNA polymerase, Y-family, little finger domain"/>
    <property type="match status" value="1"/>
</dbReference>
<keyword evidence="2" id="KW-0515">Mutator protein</keyword>
<reference evidence="8" key="1">
    <citation type="submission" date="2016-10" db="EMBL/GenBank/DDBJ databases">
        <authorList>
            <person name="Varghese N."/>
            <person name="Submissions S."/>
        </authorList>
    </citation>
    <scope>NUCLEOTIDE SEQUENCE [LARGE SCALE GENOMIC DNA]</scope>
    <source>
        <strain evidence="8">P18</strain>
    </source>
</reference>
<gene>
    <name evidence="7" type="ORF">SAMN04487928_10543</name>
</gene>
<dbReference type="Pfam" id="PF11799">
    <property type="entry name" value="IMS_C"/>
    <property type="match status" value="1"/>
</dbReference>
<keyword evidence="8" id="KW-1185">Reference proteome</keyword>
<dbReference type="InterPro" id="IPR050116">
    <property type="entry name" value="DNA_polymerase-Y"/>
</dbReference>
<evidence type="ECO:0000256" key="1">
    <source>
        <dbReference type="ARBA" id="ARBA00010945"/>
    </source>
</evidence>
<evidence type="ECO:0000313" key="7">
    <source>
        <dbReference type="EMBL" id="SFP63857.1"/>
    </source>
</evidence>
<comment type="similarity">
    <text evidence="1">Belongs to the DNA polymerase type-Y family.</text>
</comment>
<dbReference type="GO" id="GO:0005829">
    <property type="term" value="C:cytosol"/>
    <property type="evidence" value="ECO:0007669"/>
    <property type="project" value="TreeGrafter"/>
</dbReference>
<evidence type="ECO:0000256" key="5">
    <source>
        <dbReference type="ARBA" id="ARBA00022932"/>
    </source>
</evidence>
<dbReference type="RefSeq" id="WP_074884933.1">
    <property type="nucleotide sequence ID" value="NZ_FOXO01000005.1"/>
</dbReference>
<dbReference type="GO" id="GO:0009432">
    <property type="term" value="P:SOS response"/>
    <property type="evidence" value="ECO:0007669"/>
    <property type="project" value="TreeGrafter"/>
</dbReference>
<dbReference type="Pfam" id="PF00817">
    <property type="entry name" value="IMS"/>
    <property type="match status" value="1"/>
</dbReference>
<dbReference type="InterPro" id="IPR036775">
    <property type="entry name" value="DNA_pol_Y-fam_lit_finger_sf"/>
</dbReference>
<dbReference type="SUPFAM" id="SSF56672">
    <property type="entry name" value="DNA/RNA polymerases"/>
    <property type="match status" value="1"/>
</dbReference>
<dbReference type="InterPro" id="IPR043128">
    <property type="entry name" value="Rev_trsase/Diguanyl_cyclase"/>
</dbReference>
<evidence type="ECO:0000313" key="8">
    <source>
        <dbReference type="Proteomes" id="UP000182624"/>
    </source>
</evidence>
<dbReference type="AlphaFoldDB" id="A0A1I5RZL0"/>
<dbReference type="GO" id="GO:0042276">
    <property type="term" value="P:error-prone translesion synthesis"/>
    <property type="evidence" value="ECO:0007669"/>
    <property type="project" value="TreeGrafter"/>
</dbReference>
<sequence length="429" mass="48811">MDNNFKIIEPNDRCYLIIDLKSFFASVECVDRGLDPMTTLLAVADKDRSKSTICLAITPAMKALGIKNRCRIHEIPKHLDYIIATPRMKRYINISADIYEIYLSYVSKEDIHVYSIDESFLDVTHYLGLYGLSAHDLALKIMNDIKKKLGLRATCGIGTNLYLAKVALDILAKHSPDFVAELNEDTFKQRLWTHRPLTDFWRIGPGTQRHLNSLGMYTQKDIANFPENILYKQFGVNAEYIIDHAWGRESCTMQDIKNYQSRSKSLSCGQVLMRDYNFDDALIIVKEMADELSLDMTAAHVVSNNISLFIGYSAETFPPTGVSATLQVTTNSYRILMDAFVQLYTRSAMRDVPIRRINVSANSVMDECFEQYSFFVDPSVMEKDRKVLQSVNEIKDRYGKNSVIKGMDLYEAGTSIQRNVQIGGHKAGF</sequence>
<proteinExistence type="inferred from homology"/>
<evidence type="ECO:0000259" key="6">
    <source>
        <dbReference type="PROSITE" id="PS50173"/>
    </source>
</evidence>
<dbReference type="InterPro" id="IPR001126">
    <property type="entry name" value="UmuC"/>
</dbReference>
<dbReference type="EMBL" id="FOXO01000005">
    <property type="protein sequence ID" value="SFP63857.1"/>
    <property type="molecule type" value="Genomic_DNA"/>
</dbReference>
<evidence type="ECO:0000256" key="2">
    <source>
        <dbReference type="ARBA" id="ARBA00022457"/>
    </source>
</evidence>
<dbReference type="PANTHER" id="PTHR11076:SF35">
    <property type="entry name" value="DNA REPAIR PROTEIN HOMOLOG YOBH"/>
    <property type="match status" value="1"/>
</dbReference>
<dbReference type="InterPro" id="IPR043502">
    <property type="entry name" value="DNA/RNA_pol_sf"/>
</dbReference>
<keyword evidence="5" id="KW-0808">Transferase</keyword>
<accession>A0A1I5RZL0</accession>
<feature type="domain" description="UmuC" evidence="6">
    <location>
        <begin position="15"/>
        <end position="204"/>
    </location>
</feature>
<dbReference type="Gene3D" id="1.10.150.20">
    <property type="entry name" value="5' to 3' exonuclease, C-terminal subdomain"/>
    <property type="match status" value="1"/>
</dbReference>
<dbReference type="Gene3D" id="3.40.1170.60">
    <property type="match status" value="1"/>
</dbReference>
<keyword evidence="3" id="KW-0548">Nucleotidyltransferase</keyword>
<dbReference type="InterPro" id="IPR017961">
    <property type="entry name" value="DNA_pol_Y-fam_little_finger"/>
</dbReference>
<evidence type="ECO:0000256" key="3">
    <source>
        <dbReference type="ARBA" id="ARBA00022695"/>
    </source>
</evidence>
<name>A0A1I5RZL0_9FIRM</name>
<protein>
    <submittedName>
        <fullName evidence="7">DNA polymerase V</fullName>
    </submittedName>
</protein>
<organism evidence="7 8">
    <name type="scientific">Butyrivibrio proteoclasticus</name>
    <dbReference type="NCBI Taxonomy" id="43305"/>
    <lineage>
        <taxon>Bacteria</taxon>
        <taxon>Bacillati</taxon>
        <taxon>Bacillota</taxon>
        <taxon>Clostridia</taxon>
        <taxon>Lachnospirales</taxon>
        <taxon>Lachnospiraceae</taxon>
        <taxon>Butyrivibrio</taxon>
    </lineage>
</organism>
<keyword evidence="5" id="KW-0239">DNA-directed DNA polymerase</keyword>